<dbReference type="GO" id="GO:0015141">
    <property type="term" value="F:succinate transmembrane transporter activity"/>
    <property type="evidence" value="ECO:0007669"/>
    <property type="project" value="TreeGrafter"/>
</dbReference>
<dbReference type="RefSeq" id="WP_112219633.1">
    <property type="nucleotide sequence ID" value="NZ_MVJN01000006.1"/>
</dbReference>
<dbReference type="GO" id="GO:0015366">
    <property type="term" value="F:malate:proton symporter activity"/>
    <property type="evidence" value="ECO:0007669"/>
    <property type="project" value="TreeGrafter"/>
</dbReference>
<evidence type="ECO:0000256" key="6">
    <source>
        <dbReference type="ARBA" id="ARBA00022989"/>
    </source>
</evidence>
<feature type="transmembrane region" description="Helical" evidence="8">
    <location>
        <begin position="150"/>
        <end position="168"/>
    </location>
</feature>
<dbReference type="InterPro" id="IPR001991">
    <property type="entry name" value="Na-dicarboxylate_symporter"/>
</dbReference>
<accession>A0A364LIN9</accession>
<organism evidence="9 10">
    <name type="scientific">Legionella quinlivanii</name>
    <dbReference type="NCBI Taxonomy" id="45073"/>
    <lineage>
        <taxon>Bacteria</taxon>
        <taxon>Pseudomonadati</taxon>
        <taxon>Pseudomonadota</taxon>
        <taxon>Gammaproteobacteria</taxon>
        <taxon>Legionellales</taxon>
        <taxon>Legionellaceae</taxon>
        <taxon>Legionella</taxon>
    </lineage>
</organism>
<keyword evidence="4 8" id="KW-0812">Transmembrane</keyword>
<protein>
    <submittedName>
        <fullName evidence="9">C4-dicarboxylate transporter DctA</fullName>
    </submittedName>
</protein>
<dbReference type="AlphaFoldDB" id="A0A364LIN9"/>
<keyword evidence="2" id="KW-0813">Transport</keyword>
<dbReference type="Pfam" id="PF00375">
    <property type="entry name" value="SDF"/>
    <property type="match status" value="1"/>
</dbReference>
<proteinExistence type="predicted"/>
<keyword evidence="7 8" id="KW-0472">Membrane</keyword>
<dbReference type="PANTHER" id="PTHR42865:SF1">
    <property type="entry name" value="AEROBIC C4-DICARBOXYLATE TRANSPORT PROTEIN"/>
    <property type="match status" value="1"/>
</dbReference>
<feature type="transmembrane region" description="Helical" evidence="8">
    <location>
        <begin position="40"/>
        <end position="61"/>
    </location>
</feature>
<dbReference type="NCBIfam" id="NF002461">
    <property type="entry name" value="PRK01663.1"/>
    <property type="match status" value="1"/>
</dbReference>
<evidence type="ECO:0000256" key="2">
    <source>
        <dbReference type="ARBA" id="ARBA00022448"/>
    </source>
</evidence>
<dbReference type="EMBL" id="MVJN01000006">
    <property type="protein sequence ID" value="RAP36260.1"/>
    <property type="molecule type" value="Genomic_DNA"/>
</dbReference>
<name>A0A364LIN9_9GAMM</name>
<keyword evidence="3" id="KW-1003">Cell membrane</keyword>
<dbReference type="SUPFAM" id="SSF118215">
    <property type="entry name" value="Proton glutamate symport protein"/>
    <property type="match status" value="1"/>
</dbReference>
<dbReference type="GO" id="GO:0015138">
    <property type="term" value="F:fumarate transmembrane transporter activity"/>
    <property type="evidence" value="ECO:0007669"/>
    <property type="project" value="TreeGrafter"/>
</dbReference>
<evidence type="ECO:0000256" key="4">
    <source>
        <dbReference type="ARBA" id="ARBA00022692"/>
    </source>
</evidence>
<dbReference type="GO" id="GO:0070778">
    <property type="term" value="P:L-aspartate transmembrane transport"/>
    <property type="evidence" value="ECO:0007669"/>
    <property type="project" value="TreeGrafter"/>
</dbReference>
<dbReference type="InterPro" id="IPR018107">
    <property type="entry name" value="Na-dicarboxylate_symporter_CS"/>
</dbReference>
<evidence type="ECO:0000256" key="5">
    <source>
        <dbReference type="ARBA" id="ARBA00022847"/>
    </source>
</evidence>
<feature type="transmembrane region" description="Helical" evidence="8">
    <location>
        <begin position="221"/>
        <end position="241"/>
    </location>
</feature>
<dbReference type="PROSITE" id="PS00714">
    <property type="entry name" value="NA_DICARBOXYL_SYMP_2"/>
    <property type="match status" value="1"/>
</dbReference>
<sequence>MSKPVYHQLYFKVLLGIFLGTLLGHFYPPLAIKMQILGDGFIKLIRMMIAPIIFLTIVMGITQANDIKQVGRIGIKAIIYFELVTTLALIIAIFTAKWMQPGSGMNISADTVDKQAIASYVSQAEQFDSSHFFLNIIPDTLISAFVRGDILPVLLISLLTAFAIIRCRDVQHLLNIFDELSAVLFAMVNLIMKLAPIGAFGAMAFTVGSYGIETLVSLGKLLLTVYLTCFLFIFIILGIIARLNGISIWRFLIFIKEEILIVLATSSSEAVLPRMISKLETLGCDKSVVGLVLPTGYSFNLDGTTIYLGIATVFIAQAFNIDLSLKDELLLMLILMLTSKGAAAVTGGGFIVLAATLSSLHTLPVEGLVLILGIDRFMSEARSITNLIGNGIATITIANLENDFNREQASRLLRVENKVN</sequence>
<dbReference type="PANTHER" id="PTHR42865">
    <property type="entry name" value="PROTON/GLUTAMATE-ASPARTATE SYMPORTER"/>
    <property type="match status" value="1"/>
</dbReference>
<keyword evidence="5" id="KW-0769">Symport</keyword>
<dbReference type="InterPro" id="IPR036458">
    <property type="entry name" value="Na:dicarbo_symporter_sf"/>
</dbReference>
<dbReference type="GO" id="GO:0005886">
    <property type="term" value="C:plasma membrane"/>
    <property type="evidence" value="ECO:0007669"/>
    <property type="project" value="UniProtKB-SubCell"/>
</dbReference>
<comment type="caution">
    <text evidence="9">The sequence shown here is derived from an EMBL/GenBank/DDBJ whole genome shotgun (WGS) entry which is preliminary data.</text>
</comment>
<dbReference type="PRINTS" id="PR00173">
    <property type="entry name" value="EDTRNSPORT"/>
</dbReference>
<dbReference type="Proteomes" id="UP000249458">
    <property type="component" value="Unassembled WGS sequence"/>
</dbReference>
<evidence type="ECO:0000256" key="1">
    <source>
        <dbReference type="ARBA" id="ARBA00004651"/>
    </source>
</evidence>
<evidence type="ECO:0000313" key="9">
    <source>
        <dbReference type="EMBL" id="RAP36260.1"/>
    </source>
</evidence>
<feature type="transmembrane region" description="Helical" evidence="8">
    <location>
        <begin position="330"/>
        <end position="354"/>
    </location>
</feature>
<evidence type="ECO:0000313" key="10">
    <source>
        <dbReference type="Proteomes" id="UP000249458"/>
    </source>
</evidence>
<feature type="transmembrane region" description="Helical" evidence="8">
    <location>
        <begin position="73"/>
        <end position="96"/>
    </location>
</feature>
<dbReference type="Gene3D" id="1.10.3860.10">
    <property type="entry name" value="Sodium:dicarboxylate symporter"/>
    <property type="match status" value="1"/>
</dbReference>
<dbReference type="FunFam" id="1.10.3860.10:FF:000001">
    <property type="entry name" value="C4-dicarboxylate transport protein"/>
    <property type="match status" value="1"/>
</dbReference>
<comment type="subcellular location">
    <subcellularLocation>
        <location evidence="1">Cell membrane</location>
        <topology evidence="1">Multi-pass membrane protein</topology>
    </subcellularLocation>
</comment>
<evidence type="ECO:0000256" key="3">
    <source>
        <dbReference type="ARBA" id="ARBA00022475"/>
    </source>
</evidence>
<feature type="transmembrane region" description="Helical" evidence="8">
    <location>
        <begin position="180"/>
        <end position="201"/>
    </location>
</feature>
<gene>
    <name evidence="9" type="ORF">B1207_08925</name>
</gene>
<feature type="transmembrane region" description="Helical" evidence="8">
    <location>
        <begin position="9"/>
        <end position="28"/>
    </location>
</feature>
<evidence type="ECO:0000256" key="7">
    <source>
        <dbReference type="ARBA" id="ARBA00023136"/>
    </source>
</evidence>
<reference evidence="9 10" key="1">
    <citation type="submission" date="2017-02" db="EMBL/GenBank/DDBJ databases">
        <title>Legionella quilivanii strain from human: case report and whole genome sequencing analysis.</title>
        <authorList>
            <person name="Lalancette C."/>
            <person name="Leduc J.-M."/>
            <person name="Levesque S."/>
            <person name="Fournier E."/>
            <person name="Saoud J."/>
            <person name="Faucher S.P."/>
            <person name="Bernard K."/>
            <person name="Martineau C."/>
            <person name="Longtin J."/>
        </authorList>
    </citation>
    <scope>NUCLEOTIDE SEQUENCE [LARGE SCALE GENOMIC DNA]</scope>
    <source>
        <strain evidence="9 10">ID143958</strain>
    </source>
</reference>
<evidence type="ECO:0000256" key="8">
    <source>
        <dbReference type="SAM" id="Phobius"/>
    </source>
</evidence>
<keyword evidence="6 8" id="KW-1133">Transmembrane helix</keyword>
<feature type="transmembrane region" description="Helical" evidence="8">
    <location>
        <begin position="304"/>
        <end position="323"/>
    </location>
</feature>